<feature type="region of interest" description="Disordered" evidence="1">
    <location>
        <begin position="124"/>
        <end position="255"/>
    </location>
</feature>
<keyword evidence="3" id="KW-0614">Plasmid</keyword>
<name>A0A1Z4M2V4_9CYAN</name>
<sequence>MNELKNYAPFPEELDNSTEATPESTSESEQEQQEPISQPNTATTDNFEEETIAQKAGVMTDNNEKQLEEEEPIEPADVATTGDCWDRVGLKTVGTGGLLLLVVAIFFVTGHSLTTLFDNNERVARQDSSEAKEVKPEEEDIGALKTSSAIGSQKAQLQKINSALARQASRQQPKPTANPSPKATRTPEIKITPSKPKPAPPTVRVASAPPPPIPKPAPVVTRKRNLPPQPKPIPVVARRPVLPPPKPVPVVARRPPVLPTQPKPVVTPKIAKTPPPAPIVQSKAKVKAVKEKPKAQFYSVVSPPSDSTSTNPDEAWQAAARVGLYSVDESNSNQVFSETESQNTATNPTYQAGSQVIVGTSALAKLQTPVTWTGKSSYEQSHLIKLSEAIKSADGNTVIPKESTIIAQVKSVSPEGWLDMSAVSVIFPPSSNSVQKPISSGAIVIQSANGSPLRAEYKTMPYFKDDTSKSLDNHNTLSISNSTSLSPSRTSRLIALRKALDKNGRKAKTKRKNNQLLKQKNTPRFRILTLDKGSKVQVYVNRSFAL</sequence>
<evidence type="ECO:0000256" key="1">
    <source>
        <dbReference type="SAM" id="MobiDB-lite"/>
    </source>
</evidence>
<feature type="region of interest" description="Disordered" evidence="1">
    <location>
        <begin position="262"/>
        <end position="281"/>
    </location>
</feature>
<protein>
    <submittedName>
        <fullName evidence="3">Uncharacterized protein</fullName>
    </submittedName>
</protein>
<reference evidence="3 4" key="1">
    <citation type="submission" date="2017-06" db="EMBL/GenBank/DDBJ databases">
        <title>Genome sequencing of cyanobaciteial culture collection at National Institute for Environmental Studies (NIES).</title>
        <authorList>
            <person name="Hirose Y."/>
            <person name="Shimura Y."/>
            <person name="Fujisawa T."/>
            <person name="Nakamura Y."/>
            <person name="Kawachi M."/>
        </authorList>
    </citation>
    <scope>NUCLEOTIDE SEQUENCE [LARGE SCALE GENOMIC DNA]</scope>
    <source>
        <strain evidence="3 4">NIES-267</strain>
        <plasmid evidence="4">Plasmid2 dna</plasmid>
    </source>
</reference>
<feature type="compositionally biased region" description="Polar residues" evidence="1">
    <location>
        <begin position="145"/>
        <end position="161"/>
    </location>
</feature>
<dbReference type="PRINTS" id="PR01217">
    <property type="entry name" value="PRICHEXTENSN"/>
</dbReference>
<evidence type="ECO:0000256" key="2">
    <source>
        <dbReference type="SAM" id="Phobius"/>
    </source>
</evidence>
<dbReference type="Proteomes" id="UP000218418">
    <property type="component" value="Plasmid plasmid2"/>
</dbReference>
<feature type="compositionally biased region" description="Polar residues" evidence="1">
    <location>
        <begin position="168"/>
        <end position="183"/>
    </location>
</feature>
<geneLocation type="plasmid" evidence="4">
    <name>Plasmid2 dna</name>
</geneLocation>
<dbReference type="EMBL" id="AP018229">
    <property type="protein sequence ID" value="BAY87802.1"/>
    <property type="molecule type" value="Genomic_DNA"/>
</dbReference>
<keyword evidence="2" id="KW-1133">Transmembrane helix</keyword>
<keyword evidence="2" id="KW-0472">Membrane</keyword>
<feature type="compositionally biased region" description="Pro residues" evidence="1">
    <location>
        <begin position="208"/>
        <end position="217"/>
    </location>
</feature>
<accession>A0A1Z4M2V4</accession>
<keyword evidence="4" id="KW-1185">Reference proteome</keyword>
<feature type="transmembrane region" description="Helical" evidence="2">
    <location>
        <begin position="97"/>
        <end position="117"/>
    </location>
</feature>
<organism evidence="3 4">
    <name type="scientific">Calothrix parasitica NIES-267</name>
    <dbReference type="NCBI Taxonomy" id="1973488"/>
    <lineage>
        <taxon>Bacteria</taxon>
        <taxon>Bacillati</taxon>
        <taxon>Cyanobacteriota</taxon>
        <taxon>Cyanophyceae</taxon>
        <taxon>Nostocales</taxon>
        <taxon>Calotrichaceae</taxon>
        <taxon>Calothrix</taxon>
    </lineage>
</organism>
<feature type="region of interest" description="Disordered" evidence="1">
    <location>
        <begin position="1"/>
        <end position="75"/>
    </location>
</feature>
<feature type="compositionally biased region" description="Basic and acidic residues" evidence="1">
    <location>
        <begin position="124"/>
        <end position="135"/>
    </location>
</feature>
<gene>
    <name evidence="3" type="ORF">NIES267_73260</name>
</gene>
<proteinExistence type="predicted"/>
<evidence type="ECO:0000313" key="4">
    <source>
        <dbReference type="Proteomes" id="UP000218418"/>
    </source>
</evidence>
<dbReference type="AlphaFoldDB" id="A0A1Z4M2V4"/>
<feature type="compositionally biased region" description="Low complexity" evidence="1">
    <location>
        <begin position="263"/>
        <end position="272"/>
    </location>
</feature>
<evidence type="ECO:0000313" key="3">
    <source>
        <dbReference type="EMBL" id="BAY87802.1"/>
    </source>
</evidence>
<keyword evidence="2" id="KW-0812">Transmembrane</keyword>